<dbReference type="Proteomes" id="UP000215459">
    <property type="component" value="Unassembled WGS sequence"/>
</dbReference>
<protein>
    <submittedName>
        <fullName evidence="2">Uncharacterized protein</fullName>
    </submittedName>
</protein>
<sequence length="309" mass="34943">MSEFMKQMVNEVLSKQHSPKRNPPSRKTPAQEESSPSSAAGPVDIRRPNYQREQSKKRLSPLYRDSRRPTFTAGTGGRTPSEPPEKKADGQKDMLSSLQRLSLFQVKGLHRSSADGDAGELIGKSREGAEVWFYPHLHPKLAEWLNASGSRRCVGIVSSAVLRLGSLFIAEALLEDEPDIQSAIAWRESREEPFRLRLEAEEPDRLKRILREFYLRLNRSALRRVNAHLSRRPSALLSETLRLQDSRSAAVLEGVSRYEAVALLDRVLKEEPECPVRFAVEEKALLLQGEGEAVRSMLTRLKQEADRLL</sequence>
<reference evidence="2 3" key="1">
    <citation type="submission" date="2017-07" db="EMBL/GenBank/DDBJ databases">
        <title>The genome sequence of Paludifilum halophilum highlights mechanisms for microbial adaptation to high salt environemnts.</title>
        <authorList>
            <person name="Belbahri L."/>
        </authorList>
    </citation>
    <scope>NUCLEOTIDE SEQUENCE [LARGE SCALE GENOMIC DNA]</scope>
    <source>
        <strain evidence="2 3">DSM 102817</strain>
    </source>
</reference>
<dbReference type="RefSeq" id="WP_094263453.1">
    <property type="nucleotide sequence ID" value="NZ_NOWF01000002.1"/>
</dbReference>
<feature type="region of interest" description="Disordered" evidence="1">
    <location>
        <begin position="1"/>
        <end position="92"/>
    </location>
</feature>
<feature type="compositionally biased region" description="Low complexity" evidence="1">
    <location>
        <begin position="31"/>
        <end position="40"/>
    </location>
</feature>
<keyword evidence="3" id="KW-1185">Reference proteome</keyword>
<evidence type="ECO:0000313" key="3">
    <source>
        <dbReference type="Proteomes" id="UP000215459"/>
    </source>
</evidence>
<proteinExistence type="predicted"/>
<accession>A0A235B9Y4</accession>
<organism evidence="2 3">
    <name type="scientific">Paludifilum halophilum</name>
    <dbReference type="NCBI Taxonomy" id="1642702"/>
    <lineage>
        <taxon>Bacteria</taxon>
        <taxon>Bacillati</taxon>
        <taxon>Bacillota</taxon>
        <taxon>Bacilli</taxon>
        <taxon>Bacillales</taxon>
        <taxon>Thermoactinomycetaceae</taxon>
        <taxon>Paludifilum</taxon>
    </lineage>
</organism>
<evidence type="ECO:0000256" key="1">
    <source>
        <dbReference type="SAM" id="MobiDB-lite"/>
    </source>
</evidence>
<feature type="compositionally biased region" description="Basic and acidic residues" evidence="1">
    <location>
        <begin position="83"/>
        <end position="92"/>
    </location>
</feature>
<gene>
    <name evidence="2" type="ORF">CHM34_04890</name>
</gene>
<evidence type="ECO:0000313" key="2">
    <source>
        <dbReference type="EMBL" id="OYD09104.1"/>
    </source>
</evidence>
<name>A0A235B9Y4_9BACL</name>
<dbReference type="AlphaFoldDB" id="A0A235B9Y4"/>
<comment type="caution">
    <text evidence="2">The sequence shown here is derived from an EMBL/GenBank/DDBJ whole genome shotgun (WGS) entry which is preliminary data.</text>
</comment>
<dbReference type="OrthoDB" id="2988087at2"/>
<dbReference type="EMBL" id="NOWF01000002">
    <property type="protein sequence ID" value="OYD09104.1"/>
    <property type="molecule type" value="Genomic_DNA"/>
</dbReference>